<proteinExistence type="predicted"/>
<protein>
    <submittedName>
        <fullName evidence="1">Uncharacterized protein</fullName>
    </submittedName>
</protein>
<comment type="caution">
    <text evidence="1">The sequence shown here is derived from an EMBL/GenBank/DDBJ whole genome shotgun (WGS) entry which is preliminary data.</text>
</comment>
<evidence type="ECO:0000313" key="2">
    <source>
        <dbReference type="Proteomes" id="UP000194153"/>
    </source>
</evidence>
<accession>A0ABQ0MP85</accession>
<dbReference type="Proteomes" id="UP000194153">
    <property type="component" value="Unassembled WGS sequence"/>
</dbReference>
<gene>
    <name evidence="1" type="ORF">GPEL0_01r5283</name>
</gene>
<keyword evidence="2" id="KW-1185">Reference proteome</keyword>
<organism evidence="1 2">
    <name type="scientific">Geoanaerobacter pelophilus</name>
    <dbReference type="NCBI Taxonomy" id="60036"/>
    <lineage>
        <taxon>Bacteria</taxon>
        <taxon>Pseudomonadati</taxon>
        <taxon>Thermodesulfobacteriota</taxon>
        <taxon>Desulfuromonadia</taxon>
        <taxon>Geobacterales</taxon>
        <taxon>Geobacteraceae</taxon>
        <taxon>Geoanaerobacter</taxon>
    </lineage>
</organism>
<sequence>MSNLYHSHRTYYGADHGYCDKSHQQFRPDTQVLEHHFLHRFCKRYLDGRRRLHRSCYEDQYGPVCFHQRYR</sequence>
<name>A0ABQ0MP85_9BACT</name>
<reference evidence="2" key="2">
    <citation type="submission" date="2017-05" db="EMBL/GenBank/DDBJ databases">
        <title>Draft genome sequence of Geobacter pelophilus, a iron(III)-reducing bacteria.</title>
        <authorList>
            <person name="Aoyagi T."/>
            <person name="Koike H."/>
            <person name="Morita T."/>
            <person name="Sato Y."/>
            <person name="Habe H."/>
            <person name="Hori T."/>
        </authorList>
    </citation>
    <scope>NUCLEOTIDE SEQUENCE [LARGE SCALE GENOMIC DNA]</scope>
    <source>
        <strain evidence="2">Drf2</strain>
    </source>
</reference>
<evidence type="ECO:0000313" key="1">
    <source>
        <dbReference type="EMBL" id="GAW68789.1"/>
    </source>
</evidence>
<reference evidence="1 2" key="1">
    <citation type="submission" date="2017-04" db="EMBL/GenBank/DDBJ databases">
        <authorList>
            <consortium name="Geobacter pelophilus Genome Sequencing"/>
            <person name="Aoyagi T."/>
            <person name="Koike H."/>
            <person name="Hori T."/>
        </authorList>
    </citation>
    <scope>NUCLEOTIDE SEQUENCE [LARGE SCALE GENOMIC DNA]</scope>
    <source>
        <strain evidence="1 2">Drf2</strain>
    </source>
</reference>
<dbReference type="EMBL" id="BDQG01000001">
    <property type="protein sequence ID" value="GAW68789.1"/>
    <property type="molecule type" value="Genomic_DNA"/>
</dbReference>